<feature type="transmembrane region" description="Helical" evidence="1">
    <location>
        <begin position="73"/>
        <end position="95"/>
    </location>
</feature>
<keyword evidence="1" id="KW-0472">Membrane</keyword>
<name>A0A810MTW2_9ACTN</name>
<feature type="transmembrane region" description="Helical" evidence="1">
    <location>
        <begin position="102"/>
        <end position="120"/>
    </location>
</feature>
<accession>A0A810MTW2</accession>
<feature type="transmembrane region" description="Helical" evidence="1">
    <location>
        <begin position="6"/>
        <end position="26"/>
    </location>
</feature>
<dbReference type="EMBL" id="AP023359">
    <property type="protein sequence ID" value="BCJ64034.1"/>
    <property type="molecule type" value="Genomic_DNA"/>
</dbReference>
<sequence length="178" mass="18566">MTADFVRDAAMTAVIFGFFASGWFGWAQEKPPPAWPKWLGIGSGVSMLTAVAGGLLAWRHWTDGTVFDPDTSRAFGLVVAIEFGAAGLGAVLLAVTRRKELIPAWVALVVGLHLFPVAVLLHYPLIHLPAVLLTVVALVAVPVARARSLPVSAVTGVGCGAALLMSALISLAGALLLY</sequence>
<feature type="transmembrane region" description="Helical" evidence="1">
    <location>
        <begin position="38"/>
        <end position="61"/>
    </location>
</feature>
<dbReference type="KEGG" id="pry:Prubr_10550"/>
<feature type="transmembrane region" description="Helical" evidence="1">
    <location>
        <begin position="126"/>
        <end position="144"/>
    </location>
</feature>
<protein>
    <submittedName>
        <fullName evidence="2">Uncharacterized protein</fullName>
    </submittedName>
</protein>
<proteinExistence type="predicted"/>
<keyword evidence="1" id="KW-1133">Transmembrane helix</keyword>
<evidence type="ECO:0000313" key="3">
    <source>
        <dbReference type="Proteomes" id="UP000680866"/>
    </source>
</evidence>
<feature type="transmembrane region" description="Helical" evidence="1">
    <location>
        <begin position="151"/>
        <end position="177"/>
    </location>
</feature>
<gene>
    <name evidence="2" type="ORF">Prubr_10550</name>
</gene>
<dbReference type="AlphaFoldDB" id="A0A810MTW2"/>
<evidence type="ECO:0000313" key="2">
    <source>
        <dbReference type="EMBL" id="BCJ64034.1"/>
    </source>
</evidence>
<dbReference type="Proteomes" id="UP000680866">
    <property type="component" value="Chromosome"/>
</dbReference>
<dbReference type="RefSeq" id="WP_212822131.1">
    <property type="nucleotide sequence ID" value="NZ_AP023359.1"/>
</dbReference>
<keyword evidence="1" id="KW-0812">Transmembrane</keyword>
<organism evidence="2 3">
    <name type="scientific">Polymorphospora rubra</name>
    <dbReference type="NCBI Taxonomy" id="338584"/>
    <lineage>
        <taxon>Bacteria</taxon>
        <taxon>Bacillati</taxon>
        <taxon>Actinomycetota</taxon>
        <taxon>Actinomycetes</taxon>
        <taxon>Micromonosporales</taxon>
        <taxon>Micromonosporaceae</taxon>
        <taxon>Polymorphospora</taxon>
    </lineage>
</organism>
<keyword evidence="3" id="KW-1185">Reference proteome</keyword>
<reference evidence="2" key="1">
    <citation type="submission" date="2020-08" db="EMBL/GenBank/DDBJ databases">
        <title>Whole genome shotgun sequence of Polymorphospora rubra NBRC 101157.</title>
        <authorList>
            <person name="Komaki H."/>
            <person name="Tamura T."/>
        </authorList>
    </citation>
    <scope>NUCLEOTIDE SEQUENCE</scope>
    <source>
        <strain evidence="2">NBRC 101157</strain>
    </source>
</reference>
<evidence type="ECO:0000256" key="1">
    <source>
        <dbReference type="SAM" id="Phobius"/>
    </source>
</evidence>